<proteinExistence type="predicted"/>
<organism evidence="2 3">
    <name type="scientific">Cristinia sonorae</name>
    <dbReference type="NCBI Taxonomy" id="1940300"/>
    <lineage>
        <taxon>Eukaryota</taxon>
        <taxon>Fungi</taxon>
        <taxon>Dikarya</taxon>
        <taxon>Basidiomycota</taxon>
        <taxon>Agaricomycotina</taxon>
        <taxon>Agaricomycetes</taxon>
        <taxon>Agaricomycetidae</taxon>
        <taxon>Agaricales</taxon>
        <taxon>Pleurotineae</taxon>
        <taxon>Stephanosporaceae</taxon>
        <taxon>Cristinia</taxon>
    </lineage>
</organism>
<dbReference type="SUPFAM" id="SSF52047">
    <property type="entry name" value="RNI-like"/>
    <property type="match status" value="1"/>
</dbReference>
<name>A0A8K0ULY2_9AGAR</name>
<sequence length="524" mass="58716">MASTGHTPIHSLPPETLIYIFDLVQASSLALWTPTNSLVAPNPDEILEISHVCQRWREVTIGNPRFWRHANTTNSGYLSVCMERSQDQPLMIAWDTKYQDRYGLDEPLPPATETYNILAPHTHRILRLSISVATKEFIPTLVALLSQPLSQLEDFIAEGYDESAEAIHLPDDVLQGSPLRYISLNSVRLPFRSLDYSGLSELRIFDDHFLSLDNLLDMLERCPRLEALRLENTPDIPHSRGDAFEAPKRIVSLPHLKSVWCNNFGPDIGYILAHLRFPVEAELSVEYPLYEGRSELLDWIVPDPDHRPGILSQIDHINVDLRLNYGRYNEPTYIAGRRDPNMTEWPTSIRSADVLVAFSDSDEIPRSELRRTILTGFPGMFEGTPIKTLSVNLDDKHVEVGVWRDMFMALPSIQRLSITSFDNAGPSPVRVDTLLQSLAVPDGAGIFLLPELKQLVLVASDFGGLDQARAHLEERARGGLKLECLVVSSESESSEQVAQLLGLGGLVGLVEYIADPEIMVCRSV</sequence>
<dbReference type="AlphaFoldDB" id="A0A8K0ULY2"/>
<dbReference type="OrthoDB" id="3235815at2759"/>
<feature type="domain" description="F-box" evidence="1">
    <location>
        <begin position="9"/>
        <end position="70"/>
    </location>
</feature>
<evidence type="ECO:0000313" key="3">
    <source>
        <dbReference type="Proteomes" id="UP000813824"/>
    </source>
</evidence>
<evidence type="ECO:0000313" key="2">
    <source>
        <dbReference type="EMBL" id="KAH8097011.1"/>
    </source>
</evidence>
<accession>A0A8K0ULY2</accession>
<protein>
    <recommendedName>
        <fullName evidence="1">F-box domain-containing protein</fullName>
    </recommendedName>
</protein>
<dbReference type="EMBL" id="JAEVFJ010000021">
    <property type="protein sequence ID" value="KAH8097011.1"/>
    <property type="molecule type" value="Genomic_DNA"/>
</dbReference>
<dbReference type="Gene3D" id="1.20.1280.50">
    <property type="match status" value="1"/>
</dbReference>
<evidence type="ECO:0000259" key="1">
    <source>
        <dbReference type="Pfam" id="PF12937"/>
    </source>
</evidence>
<reference evidence="2" key="1">
    <citation type="journal article" date="2021" name="New Phytol.">
        <title>Evolutionary innovations through gain and loss of genes in the ectomycorrhizal Boletales.</title>
        <authorList>
            <person name="Wu G."/>
            <person name="Miyauchi S."/>
            <person name="Morin E."/>
            <person name="Kuo A."/>
            <person name="Drula E."/>
            <person name="Varga T."/>
            <person name="Kohler A."/>
            <person name="Feng B."/>
            <person name="Cao Y."/>
            <person name="Lipzen A."/>
            <person name="Daum C."/>
            <person name="Hundley H."/>
            <person name="Pangilinan J."/>
            <person name="Johnson J."/>
            <person name="Barry K."/>
            <person name="LaButti K."/>
            <person name="Ng V."/>
            <person name="Ahrendt S."/>
            <person name="Min B."/>
            <person name="Choi I.G."/>
            <person name="Park H."/>
            <person name="Plett J.M."/>
            <person name="Magnuson J."/>
            <person name="Spatafora J.W."/>
            <person name="Nagy L.G."/>
            <person name="Henrissat B."/>
            <person name="Grigoriev I.V."/>
            <person name="Yang Z.L."/>
            <person name="Xu J."/>
            <person name="Martin F.M."/>
        </authorList>
    </citation>
    <scope>NUCLEOTIDE SEQUENCE</scope>
    <source>
        <strain evidence="2">KKN 215</strain>
    </source>
</reference>
<dbReference type="InterPro" id="IPR001810">
    <property type="entry name" value="F-box_dom"/>
</dbReference>
<gene>
    <name evidence="2" type="ORF">BXZ70DRAFT_304398</name>
</gene>
<dbReference type="Proteomes" id="UP000813824">
    <property type="component" value="Unassembled WGS sequence"/>
</dbReference>
<dbReference type="Pfam" id="PF12937">
    <property type="entry name" value="F-box-like"/>
    <property type="match status" value="1"/>
</dbReference>
<keyword evidence="3" id="KW-1185">Reference proteome</keyword>
<comment type="caution">
    <text evidence="2">The sequence shown here is derived from an EMBL/GenBank/DDBJ whole genome shotgun (WGS) entry which is preliminary data.</text>
</comment>